<dbReference type="GO" id="GO:0008237">
    <property type="term" value="F:metallopeptidase activity"/>
    <property type="evidence" value="ECO:0007669"/>
    <property type="project" value="UniProtKB-KW"/>
</dbReference>
<evidence type="ECO:0000313" key="2">
    <source>
        <dbReference type="EMBL" id="MDI1232460.1"/>
    </source>
</evidence>
<feature type="transmembrane region" description="Helical" evidence="1">
    <location>
        <begin position="44"/>
        <end position="64"/>
    </location>
</feature>
<protein>
    <submittedName>
        <fullName evidence="2">Zinc-dependent metalloprotease family protein</fullName>
    </submittedName>
</protein>
<dbReference type="SUPFAM" id="SSF52058">
    <property type="entry name" value="L domain-like"/>
    <property type="match status" value="1"/>
</dbReference>
<dbReference type="PROSITE" id="PS51450">
    <property type="entry name" value="LRR"/>
    <property type="match status" value="1"/>
</dbReference>
<dbReference type="EMBL" id="JAQSDF010000089">
    <property type="protein sequence ID" value="MDI1232460.1"/>
    <property type="molecule type" value="Genomic_DNA"/>
</dbReference>
<dbReference type="Proteomes" id="UP001160519">
    <property type="component" value="Unassembled WGS sequence"/>
</dbReference>
<accession>A0AA43Q6C8</accession>
<gene>
    <name evidence="2" type="ORF">PSU93_15075</name>
</gene>
<evidence type="ECO:0000313" key="3">
    <source>
        <dbReference type="Proteomes" id="UP001160519"/>
    </source>
</evidence>
<keyword evidence="2" id="KW-0378">Hydrolase</keyword>
<dbReference type="InterPro" id="IPR024079">
    <property type="entry name" value="MetalloPept_cat_dom_sf"/>
</dbReference>
<dbReference type="Gene3D" id="3.40.390.10">
    <property type="entry name" value="Collagenase (Catalytic Domain)"/>
    <property type="match status" value="1"/>
</dbReference>
<keyword evidence="1" id="KW-0472">Membrane</keyword>
<dbReference type="InterPro" id="IPR032675">
    <property type="entry name" value="LRR_dom_sf"/>
</dbReference>
<dbReference type="AlphaFoldDB" id="A0AA43Q6C8"/>
<evidence type="ECO:0000256" key="1">
    <source>
        <dbReference type="SAM" id="Phobius"/>
    </source>
</evidence>
<keyword evidence="2" id="KW-0482">Metalloprotease</keyword>
<proteinExistence type="predicted"/>
<reference evidence="2" key="1">
    <citation type="submission" date="2023-01" db="EMBL/GenBank/DDBJ databases">
        <title>Biogeochemical cycle of methane in antarctic sediments.</title>
        <authorList>
            <person name="Roldan D.M."/>
            <person name="Menes R.J."/>
        </authorList>
    </citation>
    <scope>NUCLEOTIDE SEQUENCE [LARGE SCALE GENOMIC DNA]</scope>
    <source>
        <strain evidence="2">K-2018 MAG008</strain>
    </source>
</reference>
<keyword evidence="1" id="KW-0812">Transmembrane</keyword>
<dbReference type="Gene3D" id="3.80.10.10">
    <property type="entry name" value="Ribonuclease Inhibitor"/>
    <property type="match status" value="1"/>
</dbReference>
<organism evidence="2 3">
    <name type="scientific">Candidatus Methylobacter titanis</name>
    <dbReference type="NCBI Taxonomy" id="3053457"/>
    <lineage>
        <taxon>Bacteria</taxon>
        <taxon>Pseudomonadati</taxon>
        <taxon>Pseudomonadota</taxon>
        <taxon>Gammaproteobacteria</taxon>
        <taxon>Methylococcales</taxon>
        <taxon>Methylococcaceae</taxon>
        <taxon>Methylobacter</taxon>
    </lineage>
</organism>
<keyword evidence="2" id="KW-0645">Protease</keyword>
<keyword evidence="3" id="KW-1185">Reference proteome</keyword>
<keyword evidence="1" id="KW-1133">Transmembrane helix</keyword>
<dbReference type="Pfam" id="PF13688">
    <property type="entry name" value="Reprolysin_5"/>
    <property type="match status" value="1"/>
</dbReference>
<sequence>MAYWKNTKRHAGSVIITQAIADASFDTCLYFYAKIMELRRSAGLLPHAFAVLALILAFTSGALAEDVTIGIRFVVSDDLGQSATPHQATQAKLESYVAELNDYYRNSEVGLRVEIVDVEFSRIEAVDIMQILDDMAHEQNGFDAMFKKADEFGADYTVAMPSKLIMQGKPGCGRAYAVNQSVEAISSTRKAFAVVNFVCGAHTLAHELGHLMGLNHGTLVDFCHPKMGHTSAITPYANGYAEGNCDGRPQLGEFGDIMVGGHMREIIGNDKGSLPIFSNPRIHDERCGINRTCGDVAIGDAARTLNENAPYYAAHEEPDVHTLDYDSAELLACISKNYQDKEITELEELVCPNADISNVADLEKLRALRHIDLSGNQLEDVGLLGQLPPERIERIDLRGNDRLSCPSLDDLVRRFPGKVVSPIRCSASQ</sequence>
<dbReference type="InterPro" id="IPR001611">
    <property type="entry name" value="Leu-rich_rpt"/>
</dbReference>
<dbReference type="SUPFAM" id="SSF55486">
    <property type="entry name" value="Metalloproteases ('zincins'), catalytic domain"/>
    <property type="match status" value="1"/>
</dbReference>
<comment type="caution">
    <text evidence="2">The sequence shown here is derived from an EMBL/GenBank/DDBJ whole genome shotgun (WGS) entry which is preliminary data.</text>
</comment>
<name>A0AA43Q6C8_9GAMM</name>